<name>A0ACC2NUW2_9HYME</name>
<evidence type="ECO:0000313" key="2">
    <source>
        <dbReference type="Proteomes" id="UP001239111"/>
    </source>
</evidence>
<proteinExistence type="predicted"/>
<protein>
    <submittedName>
        <fullName evidence="1">Uncharacterized protein</fullName>
    </submittedName>
</protein>
<dbReference type="EMBL" id="CM056742">
    <property type="protein sequence ID" value="KAJ8674653.1"/>
    <property type="molecule type" value="Genomic_DNA"/>
</dbReference>
<organism evidence="1 2">
    <name type="scientific">Eretmocerus hayati</name>
    <dbReference type="NCBI Taxonomy" id="131215"/>
    <lineage>
        <taxon>Eukaryota</taxon>
        <taxon>Metazoa</taxon>
        <taxon>Ecdysozoa</taxon>
        <taxon>Arthropoda</taxon>
        <taxon>Hexapoda</taxon>
        <taxon>Insecta</taxon>
        <taxon>Pterygota</taxon>
        <taxon>Neoptera</taxon>
        <taxon>Endopterygota</taxon>
        <taxon>Hymenoptera</taxon>
        <taxon>Apocrita</taxon>
        <taxon>Proctotrupomorpha</taxon>
        <taxon>Chalcidoidea</taxon>
        <taxon>Aphelinidae</taxon>
        <taxon>Aphelininae</taxon>
        <taxon>Eretmocerus</taxon>
    </lineage>
</organism>
<accession>A0ACC2NUW2</accession>
<evidence type="ECO:0000313" key="1">
    <source>
        <dbReference type="EMBL" id="KAJ8674653.1"/>
    </source>
</evidence>
<sequence>MKTSAQHPLILATTRRVELSANDQHQKASEPVIRLKLDKPKHWEWQLTTSADDLPLIQLLDRDGRLLVETTGRVAQRARGSFREGLRSHESFPDVPASPSSPVPRVSQGNRNYDGFSSKFDPRRRSSSEISVSSASTSASRLGRKRHSAHAGSLIAECDENVQAQADELAEDGNKTLTKESLDGIRRFLRDQIQLKMEREKLVTRSSSLPQNHEKFDCSDKTEVALSKEQESFRFRNDAISKSGPDSIERCKAAIDKNEIQRVSKKHLPTNGKRRAYKKSKSDRNLESSWDEACVDSDCSHPIKNNYPTRRVRSQEFCERSWREYKQRKRHEKLLKNSPSDRMIEEDCDSKLRWKDPQVTANRVNNCRVCENMTSCDAGYAKEKTRKNYCCSLQENYMSIVPTCSDALYEINEIYSDKDAIDSPDFGYNSIPKQRSRNISANSSVKKADTLKIFCESGCSKTDSDEICYDYSNKTNEDITRDYFKRVNHLLAWRNGEIWIRTKCQINEVDDDEFFPDYVQQENSTKKRRLRKKTHKLSKGNEDGTMRYLFHI</sequence>
<gene>
    <name evidence="1" type="ORF">QAD02_010439</name>
</gene>
<dbReference type="Proteomes" id="UP001239111">
    <property type="component" value="Chromosome 2"/>
</dbReference>
<keyword evidence="2" id="KW-1185">Reference proteome</keyword>
<reference evidence="1" key="1">
    <citation type="submission" date="2023-04" db="EMBL/GenBank/DDBJ databases">
        <title>A chromosome-level genome assembly of the parasitoid wasp Eretmocerus hayati.</title>
        <authorList>
            <person name="Zhong Y."/>
            <person name="Liu S."/>
            <person name="Liu Y."/>
        </authorList>
    </citation>
    <scope>NUCLEOTIDE SEQUENCE</scope>
    <source>
        <strain evidence="1">ZJU_SS_LIU_2023</strain>
    </source>
</reference>
<comment type="caution">
    <text evidence="1">The sequence shown here is derived from an EMBL/GenBank/DDBJ whole genome shotgun (WGS) entry which is preliminary data.</text>
</comment>